<feature type="compositionally biased region" description="Polar residues" evidence="5">
    <location>
        <begin position="344"/>
        <end position="355"/>
    </location>
</feature>
<gene>
    <name evidence="7" type="ORF">TVAG_227130</name>
</gene>
<dbReference type="PROSITE" id="PS00107">
    <property type="entry name" value="PROTEIN_KINASE_ATP"/>
    <property type="match status" value="1"/>
</dbReference>
<organism evidence="7 8">
    <name type="scientific">Trichomonas vaginalis (strain ATCC PRA-98 / G3)</name>
    <dbReference type="NCBI Taxonomy" id="412133"/>
    <lineage>
        <taxon>Eukaryota</taxon>
        <taxon>Metamonada</taxon>
        <taxon>Parabasalia</taxon>
        <taxon>Trichomonadida</taxon>
        <taxon>Trichomonadidae</taxon>
        <taxon>Trichomonas</taxon>
    </lineage>
</organism>
<dbReference type="Gene3D" id="1.10.510.10">
    <property type="entry name" value="Transferase(Phosphotransferase) domain 1"/>
    <property type="match status" value="1"/>
</dbReference>
<keyword evidence="2 4" id="KW-0547">Nucleotide-binding</keyword>
<dbReference type="InterPro" id="IPR051681">
    <property type="entry name" value="Ser/Thr_Kinases-Pseudokinases"/>
</dbReference>
<dbReference type="PRINTS" id="PR00109">
    <property type="entry name" value="TYRKINASE"/>
</dbReference>
<evidence type="ECO:0000256" key="2">
    <source>
        <dbReference type="ARBA" id="ARBA00022741"/>
    </source>
</evidence>
<evidence type="ECO:0000259" key="6">
    <source>
        <dbReference type="PROSITE" id="PS50011"/>
    </source>
</evidence>
<keyword evidence="7" id="KW-0418">Kinase</keyword>
<dbReference type="GO" id="GO:0004674">
    <property type="term" value="F:protein serine/threonine kinase activity"/>
    <property type="evidence" value="ECO:0007669"/>
    <property type="project" value="UniProtKB-KW"/>
</dbReference>
<dbReference type="Pfam" id="PF00069">
    <property type="entry name" value="Pkinase"/>
    <property type="match status" value="1"/>
</dbReference>
<reference evidence="7" key="2">
    <citation type="journal article" date="2007" name="Science">
        <title>Draft genome sequence of the sexually transmitted pathogen Trichomonas vaginalis.</title>
        <authorList>
            <person name="Carlton J.M."/>
            <person name="Hirt R.P."/>
            <person name="Silva J.C."/>
            <person name="Delcher A.L."/>
            <person name="Schatz M."/>
            <person name="Zhao Q."/>
            <person name="Wortman J.R."/>
            <person name="Bidwell S.L."/>
            <person name="Alsmark U.C.M."/>
            <person name="Besteiro S."/>
            <person name="Sicheritz-Ponten T."/>
            <person name="Noel C.J."/>
            <person name="Dacks J.B."/>
            <person name="Foster P.G."/>
            <person name="Simillion C."/>
            <person name="Van de Peer Y."/>
            <person name="Miranda-Saavedra D."/>
            <person name="Barton G.J."/>
            <person name="Westrop G.D."/>
            <person name="Mueller S."/>
            <person name="Dessi D."/>
            <person name="Fiori P.L."/>
            <person name="Ren Q."/>
            <person name="Paulsen I."/>
            <person name="Zhang H."/>
            <person name="Bastida-Corcuera F.D."/>
            <person name="Simoes-Barbosa A."/>
            <person name="Brown M.T."/>
            <person name="Hayes R.D."/>
            <person name="Mukherjee M."/>
            <person name="Okumura C.Y."/>
            <person name="Schneider R."/>
            <person name="Smith A.J."/>
            <person name="Vanacova S."/>
            <person name="Villalvazo M."/>
            <person name="Haas B.J."/>
            <person name="Pertea M."/>
            <person name="Feldblyum T.V."/>
            <person name="Utterback T.R."/>
            <person name="Shu C.L."/>
            <person name="Osoegawa K."/>
            <person name="de Jong P.J."/>
            <person name="Hrdy I."/>
            <person name="Horvathova L."/>
            <person name="Zubacova Z."/>
            <person name="Dolezal P."/>
            <person name="Malik S.B."/>
            <person name="Logsdon J.M. Jr."/>
            <person name="Henze K."/>
            <person name="Gupta A."/>
            <person name="Wang C.C."/>
            <person name="Dunne R.L."/>
            <person name="Upcroft J.A."/>
            <person name="Upcroft P."/>
            <person name="White O."/>
            <person name="Salzberg S.L."/>
            <person name="Tang P."/>
            <person name="Chiu C.-H."/>
            <person name="Lee Y.-S."/>
            <person name="Embley T.M."/>
            <person name="Coombs G.H."/>
            <person name="Mottram J.C."/>
            <person name="Tachezy J."/>
            <person name="Fraser-Liggett C.M."/>
            <person name="Johnson P.J."/>
        </authorList>
    </citation>
    <scope>NUCLEOTIDE SEQUENCE [LARGE SCALE GENOMIC DNA]</scope>
    <source>
        <strain evidence="7">G3</strain>
    </source>
</reference>
<dbReference type="Proteomes" id="UP000001542">
    <property type="component" value="Unassembled WGS sequence"/>
</dbReference>
<dbReference type="InterPro" id="IPR016024">
    <property type="entry name" value="ARM-type_fold"/>
</dbReference>
<keyword evidence="1" id="KW-0723">Serine/threonine-protein kinase</keyword>
<evidence type="ECO:0000313" key="8">
    <source>
        <dbReference type="Proteomes" id="UP000001542"/>
    </source>
</evidence>
<dbReference type="eggNOG" id="KOG0192">
    <property type="taxonomic scope" value="Eukaryota"/>
</dbReference>
<accession>A2FFV7</accession>
<dbReference type="GO" id="GO:0004672">
    <property type="term" value="F:protein kinase activity"/>
    <property type="evidence" value="ECO:0000318"/>
    <property type="project" value="GO_Central"/>
</dbReference>
<dbReference type="GO" id="GO:0005737">
    <property type="term" value="C:cytoplasm"/>
    <property type="evidence" value="ECO:0000318"/>
    <property type="project" value="GO_Central"/>
</dbReference>
<evidence type="ECO:0000256" key="3">
    <source>
        <dbReference type="ARBA" id="ARBA00022840"/>
    </source>
</evidence>
<keyword evidence="7" id="KW-0808">Transferase</keyword>
<dbReference type="SUPFAM" id="SSF56112">
    <property type="entry name" value="Protein kinase-like (PK-like)"/>
    <property type="match status" value="1"/>
</dbReference>
<feature type="region of interest" description="Disordered" evidence="5">
    <location>
        <begin position="309"/>
        <end position="387"/>
    </location>
</feature>
<evidence type="ECO:0000313" key="7">
    <source>
        <dbReference type="EMBL" id="EAX96218.1"/>
    </source>
</evidence>
<dbReference type="PROSITE" id="PS50011">
    <property type="entry name" value="PROTEIN_KINASE_DOM"/>
    <property type="match status" value="1"/>
</dbReference>
<dbReference type="PANTHER" id="PTHR44329:SF298">
    <property type="entry name" value="MIXED LINEAGE KINASE DOMAIN-LIKE PROTEIN"/>
    <property type="match status" value="1"/>
</dbReference>
<dbReference type="AlphaFoldDB" id="A2FFV7"/>
<evidence type="ECO:0000256" key="4">
    <source>
        <dbReference type="PROSITE-ProRule" id="PRU10141"/>
    </source>
</evidence>
<dbReference type="PROSITE" id="PS00108">
    <property type="entry name" value="PROTEIN_KINASE_ST"/>
    <property type="match status" value="1"/>
</dbReference>
<dbReference type="InterPro" id="IPR001245">
    <property type="entry name" value="Ser-Thr/Tyr_kinase_cat_dom"/>
</dbReference>
<dbReference type="GO" id="GO:0007165">
    <property type="term" value="P:signal transduction"/>
    <property type="evidence" value="ECO:0000318"/>
    <property type="project" value="GO_Central"/>
</dbReference>
<dbReference type="RefSeq" id="XP_001309148.1">
    <property type="nucleotide sequence ID" value="XM_001309147.1"/>
</dbReference>
<name>A2FFV7_TRIV3</name>
<dbReference type="InterPro" id="IPR000719">
    <property type="entry name" value="Prot_kinase_dom"/>
</dbReference>
<dbReference type="CDD" id="cd13999">
    <property type="entry name" value="STKc_MAP3K-like"/>
    <property type="match status" value="1"/>
</dbReference>
<proteinExistence type="predicted"/>
<dbReference type="SMART" id="SM00220">
    <property type="entry name" value="S_TKc"/>
    <property type="match status" value="1"/>
</dbReference>
<dbReference type="PANTHER" id="PTHR44329">
    <property type="entry name" value="SERINE/THREONINE-PROTEIN KINASE TNNI3K-RELATED"/>
    <property type="match status" value="1"/>
</dbReference>
<keyword evidence="3 4" id="KW-0067">ATP-binding</keyword>
<feature type="binding site" evidence="4">
    <location>
        <position position="54"/>
    </location>
    <ligand>
        <name>ATP</name>
        <dbReference type="ChEBI" id="CHEBI:30616"/>
    </ligand>
</feature>
<dbReference type="STRING" id="5722.A2FFV7"/>
<feature type="domain" description="Protein kinase" evidence="6">
    <location>
        <begin position="25"/>
        <end position="284"/>
    </location>
</feature>
<dbReference type="OrthoDB" id="4062651at2759"/>
<dbReference type="VEuPathDB" id="TrichDB:TVAGG3_0803080"/>
<feature type="compositionally biased region" description="Low complexity" evidence="5">
    <location>
        <begin position="370"/>
        <end position="381"/>
    </location>
</feature>
<dbReference type="InterPro" id="IPR017441">
    <property type="entry name" value="Protein_kinase_ATP_BS"/>
</dbReference>
<dbReference type="VEuPathDB" id="TrichDB:TVAG_227130"/>
<keyword evidence="8" id="KW-1185">Reference proteome</keyword>
<evidence type="ECO:0000256" key="5">
    <source>
        <dbReference type="SAM" id="MobiDB-lite"/>
    </source>
</evidence>
<dbReference type="InterPro" id="IPR008271">
    <property type="entry name" value="Ser/Thr_kinase_AS"/>
</dbReference>
<reference evidence="7" key="1">
    <citation type="submission" date="2006-10" db="EMBL/GenBank/DDBJ databases">
        <authorList>
            <person name="Amadeo P."/>
            <person name="Zhao Q."/>
            <person name="Wortman J."/>
            <person name="Fraser-Liggett C."/>
            <person name="Carlton J."/>
        </authorList>
    </citation>
    <scope>NUCLEOTIDE SEQUENCE</scope>
    <source>
        <strain evidence="7">G3</strain>
    </source>
</reference>
<evidence type="ECO:0000256" key="1">
    <source>
        <dbReference type="ARBA" id="ARBA00022527"/>
    </source>
</evidence>
<sequence>MSVYKQDLADFSAEESQLVVKLSDFDFGDVIGKGGFGEVNRAIQKSTGRDVAIKQIFAERLEGNRLRRYIGEIKTMAKCDNMFLVPFVGFTAEPPYAIVSEYMPNSALDNYIRHRNNDMLSGTQLTAIAIGIAHGMIHIHSKNIIHRDLKAANILLDSKLFPRIADFGIARFEDSTDAGMTAKIGTPNYMAPELITSKDYTNKVDVYAYAMILYEMSENQRPFKGLKVNDIFQQVVQRDERPNFTRMTPAPLQKLIKRCWDRDPEMRPSFEEIFEEFRSGRVYFPDTRRYDIIKFLQVIEKDEAKRNPGAGIARPIAKRSDYSDDSSSYSYSDSPPPQKKYTAPQRSASSNSNQKEPQHKYIQENELESEQYSQSTESSSSESDHADEVLRNYRNPLFFRYLDYYAKTIDPSQFSPFYSPISTHIKSSTPANVINAVLTACYNLMKRNSQFIHLFASTKFFFNLPISNEPAIDKIVDCYSMLFTEYPKALGQQHCSQLTQLLEKRPEKMLILHSYYVKQLLQLNNPWPVLDNLFTVQRLMLQKGYGYLFLSLFFYLIKKYDIYAKNRAVHLRGVFLQFLNAHDTATLRAAYDGLSGLYDDVKGLDFTRINNHLKNSELADSVLSLLIRVKSINPNRDLLDSLLKASRESLKPWIVLLNIANTSTGSEFLLRYNSWMDECERHPVEVTRVFVVIFKQNEYRDTCVEMPQFTKLLKAMLATNDRHNHSAVTSIVRRCRQTSILLNRLADDGVIKAYVDSTQRTGTTKVYANALAFFDALSRIAYNPSYLLFTQQLVDLLSSKEHASDAITVIVSMSFYKECAQQFKERDLLTYFKSLEKIDKYSHAAHAFIKNLEKI</sequence>
<protein>
    <submittedName>
        <fullName evidence="7">TKL family protein kinase</fullName>
    </submittedName>
</protein>
<dbReference type="KEGG" id="tva:4753986"/>
<dbReference type="InParanoid" id="A2FFV7"/>
<dbReference type="SUPFAM" id="SSF48371">
    <property type="entry name" value="ARM repeat"/>
    <property type="match status" value="1"/>
</dbReference>
<dbReference type="SMR" id="A2FFV7"/>
<dbReference type="EMBL" id="DS113769">
    <property type="protein sequence ID" value="EAX96218.1"/>
    <property type="molecule type" value="Genomic_DNA"/>
</dbReference>
<dbReference type="GO" id="GO:0005524">
    <property type="term" value="F:ATP binding"/>
    <property type="evidence" value="ECO:0007669"/>
    <property type="project" value="UniProtKB-UniRule"/>
</dbReference>
<dbReference type="InterPro" id="IPR011009">
    <property type="entry name" value="Kinase-like_dom_sf"/>
</dbReference>